<sequence length="548" mass="56666">MSSSRAIAAQPSRYPSVISGAGSANQPGEAAEGWRLERVTAPSRLFGANGLRTGPDGRVYIAQVTGSQISALDPLTGRLSTISPRGGDIVAPDDVAFDARGNLYATEVMDGRVSVLDPAGRTRTLRDDVPSANGITFHRNRLFVGECREGGRLLEIDPAGGPPRVILDHVPSPNAMEFGPDGMLYFPVMGANAIWRVDPEGSESQCVAADLGVPDSVKFDAEGHIVSTQVASGQVLRIDPRSGERRVLAQLSPGLDNCTFVGDRLLVSNFTGEITEIAPDGGTRTVLPGGLNWPLDLAVGDDGRLYVADGTYFYVALPDGSLRTVGMLFSPGYPGFLRGVAPNGPGEFVVTTSGGQVARYRPADSETEVLADGFDQLYGVAPGPAGVVVAELGTGRVLSLRSGHAETLATGLREPVGVAIDADGSCLVAESAAGRVVRLNGSTVETVVADLQRPQGICVHHGVLYVVDAGAGEVISVDLADTAPRTIASGLPVGPPPGVVPKPLKGMPPFSGPQGPFAGIAAAADGTLYVSADGEGSVLALRPAQKRR</sequence>
<accession>A0A0U0WFF7</accession>
<dbReference type="PANTHER" id="PTHR40274:SF4">
    <property type="entry name" value="BLL1406 PROTEIN"/>
    <property type="match status" value="1"/>
</dbReference>
<evidence type="ECO:0000313" key="3">
    <source>
        <dbReference type="Proteomes" id="UP000198875"/>
    </source>
</evidence>
<name>A0A0U0WFF7_MYCBE</name>
<dbReference type="InterPro" id="IPR011042">
    <property type="entry name" value="6-blade_b-propeller_TolB-like"/>
</dbReference>
<organism evidence="2 3">
    <name type="scientific">Mycobacterium bohemicum DSM 44277</name>
    <dbReference type="NCBI Taxonomy" id="1236609"/>
    <lineage>
        <taxon>Bacteria</taxon>
        <taxon>Bacillati</taxon>
        <taxon>Actinomycetota</taxon>
        <taxon>Actinomycetes</taxon>
        <taxon>Mycobacteriales</taxon>
        <taxon>Mycobacteriaceae</taxon>
        <taxon>Mycobacterium</taxon>
    </lineage>
</organism>
<feature type="domain" description="SMP-30/Gluconolactonase/LRE-like region" evidence="1">
    <location>
        <begin position="149"/>
        <end position="264"/>
    </location>
</feature>
<dbReference type="SUPFAM" id="SSF63829">
    <property type="entry name" value="Calcium-dependent phosphotriesterase"/>
    <property type="match status" value="1"/>
</dbReference>
<dbReference type="EMBL" id="CSTD01000005">
    <property type="protein sequence ID" value="CPR12929.1"/>
    <property type="molecule type" value="Genomic_DNA"/>
</dbReference>
<evidence type="ECO:0000313" key="2">
    <source>
        <dbReference type="EMBL" id="CPR12929.1"/>
    </source>
</evidence>
<evidence type="ECO:0000259" key="1">
    <source>
        <dbReference type="Pfam" id="PF08450"/>
    </source>
</evidence>
<dbReference type="InterPro" id="IPR013658">
    <property type="entry name" value="SGL"/>
</dbReference>
<dbReference type="Gene3D" id="2.120.10.30">
    <property type="entry name" value="TolB, C-terminal domain"/>
    <property type="match status" value="4"/>
</dbReference>
<dbReference type="RefSeq" id="WP_085179636.1">
    <property type="nucleotide sequence ID" value="NZ_CSTD01000005.1"/>
</dbReference>
<dbReference type="Pfam" id="PF08450">
    <property type="entry name" value="SGL"/>
    <property type="match status" value="1"/>
</dbReference>
<proteinExistence type="predicted"/>
<dbReference type="SUPFAM" id="SSF101898">
    <property type="entry name" value="NHL repeat"/>
    <property type="match status" value="1"/>
</dbReference>
<dbReference type="OrthoDB" id="9768084at2"/>
<protein>
    <submittedName>
        <fullName evidence="2">Gluconolactonase</fullName>
    </submittedName>
</protein>
<reference evidence="2 3" key="1">
    <citation type="submission" date="2015-03" db="EMBL/GenBank/DDBJ databases">
        <authorList>
            <person name="Murphy D."/>
        </authorList>
    </citation>
    <scope>NUCLEOTIDE SEQUENCE [LARGE SCALE GENOMIC DNA]</scope>
    <source>
        <strain evidence="2 3">DSM 44277</strain>
    </source>
</reference>
<dbReference type="AlphaFoldDB" id="A0A0U0WFF7"/>
<gene>
    <name evidence="2" type="ORF">BN971_04235</name>
</gene>
<dbReference type="Proteomes" id="UP000198875">
    <property type="component" value="Unassembled WGS sequence"/>
</dbReference>
<dbReference type="InterPro" id="IPR051344">
    <property type="entry name" value="Vgb"/>
</dbReference>
<dbReference type="PANTHER" id="PTHR40274">
    <property type="entry name" value="VIRGINIAMYCIN B LYASE"/>
    <property type="match status" value="1"/>
</dbReference>